<protein>
    <submittedName>
        <fullName evidence="2">Lipoprotein</fullName>
    </submittedName>
</protein>
<dbReference type="AlphaFoldDB" id="A0A7U9KPG6"/>
<evidence type="ECO:0000256" key="1">
    <source>
        <dbReference type="SAM" id="MobiDB-lite"/>
    </source>
</evidence>
<organism evidence="2 3">
    <name type="scientific">Streptomyces chrestomyceticus JCM 4735</name>
    <dbReference type="NCBI Taxonomy" id="1306181"/>
    <lineage>
        <taxon>Bacteria</taxon>
        <taxon>Bacillati</taxon>
        <taxon>Actinomycetota</taxon>
        <taxon>Actinomycetes</taxon>
        <taxon>Kitasatosporales</taxon>
        <taxon>Streptomycetaceae</taxon>
        <taxon>Streptomyces</taxon>
    </lineage>
</organism>
<gene>
    <name evidence="2" type="ORF">OEIGOIKO_00095</name>
</gene>
<comment type="caution">
    <text evidence="2">The sequence shown here is derived from an EMBL/GenBank/DDBJ whole genome shotgun (WGS) entry which is preliminary data.</text>
</comment>
<accession>A0A7U9KPG6</accession>
<name>A0A7U9KPG6_9ACTN</name>
<dbReference type="OrthoDB" id="3369896at2"/>
<sequence length="257" mass="27293">MVVTGCGSDSSGATGSKGASPEDTAKAVKAVADTSAKITTMSYTMSGRMPGVEHLALDGTQDLKAQTMEMTMKSAKAPGRQMVLRMVDGAVYVDAGQARAAGGKRWLKMDMKQLAKTTGQSANPFTAAGPSSQQQNPAAQAALLSRTKSVKKLGTETVNGTRTTHYQGTFDINALEAARLNEQQTKALEKFKAMKVSKITMDLWATSDHQLVKFRQQATTAQGPLDLTTTVKNINAPVHIQAPPADQTQYLAQASRS</sequence>
<dbReference type="InterPro" id="IPR029046">
    <property type="entry name" value="LolA/LolB/LppX"/>
</dbReference>
<dbReference type="Proteomes" id="UP000287830">
    <property type="component" value="Unassembled WGS sequence"/>
</dbReference>
<dbReference type="EMBL" id="BHZC01000001">
    <property type="protein sequence ID" value="GCD32383.1"/>
    <property type="molecule type" value="Genomic_DNA"/>
</dbReference>
<dbReference type="SUPFAM" id="SSF89392">
    <property type="entry name" value="Prokaryotic lipoproteins and lipoprotein localization factors"/>
    <property type="match status" value="1"/>
</dbReference>
<keyword evidence="2" id="KW-0449">Lipoprotein</keyword>
<reference evidence="2 3" key="1">
    <citation type="submission" date="2018-11" db="EMBL/GenBank/DDBJ databases">
        <title>Whole genome sequence of Streptomyces chrestomyceticus NBRC 13444(T).</title>
        <authorList>
            <person name="Komaki H."/>
            <person name="Tamura T."/>
        </authorList>
    </citation>
    <scope>NUCLEOTIDE SEQUENCE [LARGE SCALE GENOMIC DNA]</scope>
    <source>
        <strain evidence="2 3">NBRC 13444</strain>
    </source>
</reference>
<dbReference type="Gene3D" id="2.50.20.20">
    <property type="match status" value="1"/>
</dbReference>
<proteinExistence type="predicted"/>
<dbReference type="RefSeq" id="WP_125042853.1">
    <property type="nucleotide sequence ID" value="NZ_BHZC01000001.1"/>
</dbReference>
<evidence type="ECO:0000313" key="2">
    <source>
        <dbReference type="EMBL" id="GCD32383.1"/>
    </source>
</evidence>
<dbReference type="GeneID" id="95619202"/>
<evidence type="ECO:0000313" key="3">
    <source>
        <dbReference type="Proteomes" id="UP000287830"/>
    </source>
</evidence>
<feature type="region of interest" description="Disordered" evidence="1">
    <location>
        <begin position="1"/>
        <end position="23"/>
    </location>
</feature>